<feature type="domain" description="HD" evidence="1">
    <location>
        <begin position="51"/>
        <end position="151"/>
    </location>
</feature>
<dbReference type="GO" id="GO:0006203">
    <property type="term" value="P:dGTP catabolic process"/>
    <property type="evidence" value="ECO:0007669"/>
    <property type="project" value="TreeGrafter"/>
</dbReference>
<dbReference type="Proteomes" id="UP000295499">
    <property type="component" value="Unassembled WGS sequence"/>
</dbReference>
<proteinExistence type="predicted"/>
<dbReference type="PROSITE" id="PS51831">
    <property type="entry name" value="HD"/>
    <property type="match status" value="1"/>
</dbReference>
<dbReference type="InterPro" id="IPR006674">
    <property type="entry name" value="HD_domain"/>
</dbReference>
<dbReference type="CDD" id="cd00077">
    <property type="entry name" value="HDc"/>
    <property type="match status" value="1"/>
</dbReference>
<organism evidence="2 3">
    <name type="scientific">Pedobacter duraquae</name>
    <dbReference type="NCBI Taxonomy" id="425511"/>
    <lineage>
        <taxon>Bacteria</taxon>
        <taxon>Pseudomonadati</taxon>
        <taxon>Bacteroidota</taxon>
        <taxon>Sphingobacteriia</taxon>
        <taxon>Sphingobacteriales</taxon>
        <taxon>Sphingobacteriaceae</taxon>
        <taxon>Pedobacter</taxon>
    </lineage>
</organism>
<keyword evidence="3" id="KW-1185">Reference proteome</keyword>
<dbReference type="Gene3D" id="1.10.3210.10">
    <property type="entry name" value="Hypothetical protein af1432"/>
    <property type="match status" value="1"/>
</dbReference>
<dbReference type="SMART" id="SM00471">
    <property type="entry name" value="HDc"/>
    <property type="match status" value="1"/>
</dbReference>
<dbReference type="PANTHER" id="PTHR11373:SF41">
    <property type="entry name" value="METAL-DEPENDENT PHOSPHOHYDROLASE"/>
    <property type="match status" value="1"/>
</dbReference>
<dbReference type="AlphaFoldDB" id="A0A4R6IL21"/>
<dbReference type="EMBL" id="SNWM01000002">
    <property type="protein sequence ID" value="TDO22810.1"/>
    <property type="molecule type" value="Genomic_DNA"/>
</dbReference>
<comment type="caution">
    <text evidence="2">The sequence shown here is derived from an EMBL/GenBank/DDBJ whole genome shotgun (WGS) entry which is preliminary data.</text>
</comment>
<dbReference type="InterPro" id="IPR050135">
    <property type="entry name" value="dGTPase-like"/>
</dbReference>
<dbReference type="RefSeq" id="WP_133554471.1">
    <property type="nucleotide sequence ID" value="NZ_SNWM01000002.1"/>
</dbReference>
<name>A0A4R6IL21_9SPHI</name>
<evidence type="ECO:0000259" key="1">
    <source>
        <dbReference type="PROSITE" id="PS51831"/>
    </source>
</evidence>
<gene>
    <name evidence="2" type="ORF">CLV32_1795</name>
</gene>
<dbReference type="GO" id="GO:0008832">
    <property type="term" value="F:dGTPase activity"/>
    <property type="evidence" value="ECO:0007669"/>
    <property type="project" value="TreeGrafter"/>
</dbReference>
<reference evidence="2 3" key="1">
    <citation type="submission" date="2019-03" db="EMBL/GenBank/DDBJ databases">
        <title>Genomic Encyclopedia of Archaeal and Bacterial Type Strains, Phase II (KMG-II): from individual species to whole genera.</title>
        <authorList>
            <person name="Goeker M."/>
        </authorList>
    </citation>
    <scope>NUCLEOTIDE SEQUENCE [LARGE SCALE GENOMIC DNA]</scope>
    <source>
        <strain evidence="2 3">DSM 19034</strain>
    </source>
</reference>
<accession>A0A4R6IL21</accession>
<dbReference type="SUPFAM" id="SSF109604">
    <property type="entry name" value="HD-domain/PDEase-like"/>
    <property type="match status" value="1"/>
</dbReference>
<protein>
    <recommendedName>
        <fullName evidence="1">HD domain-containing protein</fullName>
    </recommendedName>
</protein>
<dbReference type="InterPro" id="IPR003607">
    <property type="entry name" value="HD/PDEase_dom"/>
</dbReference>
<evidence type="ECO:0000313" key="3">
    <source>
        <dbReference type="Proteomes" id="UP000295499"/>
    </source>
</evidence>
<sequence>MGEKLNDMIYGSMECPAVIGALLESNALKRLGGIHQSGAVFLVEPRIKHTRLEHSIGVCMLIRFLGGTELEQIAGLLHDLSHTAFSHVGDYVYGHQNEDFHEQQFERLLLNSEIPQILDRFGYHVEQILHGTFGILERELPDLCADRLDYTLRDALYTGIISRTEALQFLNAVTVRDNRIVVPSEIHASWINAVFEKLNAQFFNDPVNLYANYQLAKIIKLQLEDGRLKAEDLFKDDVYVLNKIRSSSDGLASINSIKKREGLAAVLKKSNLTIKKRVLNVSAVS</sequence>
<dbReference type="PANTHER" id="PTHR11373">
    <property type="entry name" value="DEOXYNUCLEOSIDE TRIPHOSPHATE TRIPHOSPHOHYDROLASE"/>
    <property type="match status" value="1"/>
</dbReference>
<evidence type="ECO:0000313" key="2">
    <source>
        <dbReference type="EMBL" id="TDO22810.1"/>
    </source>
</evidence>
<dbReference type="Pfam" id="PF01966">
    <property type="entry name" value="HD"/>
    <property type="match status" value="1"/>
</dbReference>
<dbReference type="OrthoDB" id="9814017at2"/>